<evidence type="ECO:0000313" key="2">
    <source>
        <dbReference type="Proteomes" id="UP000053989"/>
    </source>
</evidence>
<dbReference type="HOGENOM" id="CLU_2655913_0_0_1"/>
<dbReference type="AlphaFoldDB" id="A0A0C3E6P6"/>
<accession>A0A0C3E6P6</accession>
<keyword evidence="2" id="KW-1185">Reference proteome</keyword>
<organism evidence="1 2">
    <name type="scientific">Scleroderma citrinum Foug A</name>
    <dbReference type="NCBI Taxonomy" id="1036808"/>
    <lineage>
        <taxon>Eukaryota</taxon>
        <taxon>Fungi</taxon>
        <taxon>Dikarya</taxon>
        <taxon>Basidiomycota</taxon>
        <taxon>Agaricomycotina</taxon>
        <taxon>Agaricomycetes</taxon>
        <taxon>Agaricomycetidae</taxon>
        <taxon>Boletales</taxon>
        <taxon>Sclerodermatineae</taxon>
        <taxon>Sclerodermataceae</taxon>
        <taxon>Scleroderma</taxon>
    </lineage>
</organism>
<dbReference type="Proteomes" id="UP000053989">
    <property type="component" value="Unassembled WGS sequence"/>
</dbReference>
<dbReference type="EMBL" id="KN822033">
    <property type="protein sequence ID" value="KIM63671.1"/>
    <property type="molecule type" value="Genomic_DNA"/>
</dbReference>
<gene>
    <name evidence="1" type="ORF">SCLCIDRAFT_1214063</name>
</gene>
<reference evidence="2" key="2">
    <citation type="submission" date="2015-01" db="EMBL/GenBank/DDBJ databases">
        <title>Evolutionary Origins and Diversification of the Mycorrhizal Mutualists.</title>
        <authorList>
            <consortium name="DOE Joint Genome Institute"/>
            <consortium name="Mycorrhizal Genomics Consortium"/>
            <person name="Kohler A."/>
            <person name="Kuo A."/>
            <person name="Nagy L.G."/>
            <person name="Floudas D."/>
            <person name="Copeland A."/>
            <person name="Barry K.W."/>
            <person name="Cichocki N."/>
            <person name="Veneault-Fourrey C."/>
            <person name="LaButti K."/>
            <person name="Lindquist E.A."/>
            <person name="Lipzen A."/>
            <person name="Lundell T."/>
            <person name="Morin E."/>
            <person name="Murat C."/>
            <person name="Riley R."/>
            <person name="Ohm R."/>
            <person name="Sun H."/>
            <person name="Tunlid A."/>
            <person name="Henrissat B."/>
            <person name="Grigoriev I.V."/>
            <person name="Hibbett D.S."/>
            <person name="Martin F."/>
        </authorList>
    </citation>
    <scope>NUCLEOTIDE SEQUENCE [LARGE SCALE GENOMIC DNA]</scope>
    <source>
        <strain evidence="2">Foug A</strain>
    </source>
</reference>
<evidence type="ECO:0000313" key="1">
    <source>
        <dbReference type="EMBL" id="KIM63671.1"/>
    </source>
</evidence>
<proteinExistence type="predicted"/>
<name>A0A0C3E6P6_9AGAM</name>
<dbReference type="InParanoid" id="A0A0C3E6P6"/>
<sequence>MAEKTKGWVRIWAIGPLFHVPVDEVRGSTELPRRQCMATLSCDVARTYTFPTRWAPRYSELRAMTRQNDASSSVET</sequence>
<protein>
    <submittedName>
        <fullName evidence="1">Uncharacterized protein</fullName>
    </submittedName>
</protein>
<reference evidence="1 2" key="1">
    <citation type="submission" date="2014-04" db="EMBL/GenBank/DDBJ databases">
        <authorList>
            <consortium name="DOE Joint Genome Institute"/>
            <person name="Kuo A."/>
            <person name="Kohler A."/>
            <person name="Nagy L.G."/>
            <person name="Floudas D."/>
            <person name="Copeland A."/>
            <person name="Barry K.W."/>
            <person name="Cichocki N."/>
            <person name="Veneault-Fourrey C."/>
            <person name="LaButti K."/>
            <person name="Lindquist E.A."/>
            <person name="Lipzen A."/>
            <person name="Lundell T."/>
            <person name="Morin E."/>
            <person name="Murat C."/>
            <person name="Sun H."/>
            <person name="Tunlid A."/>
            <person name="Henrissat B."/>
            <person name="Grigoriev I.V."/>
            <person name="Hibbett D.S."/>
            <person name="Martin F."/>
            <person name="Nordberg H.P."/>
            <person name="Cantor M.N."/>
            <person name="Hua S.X."/>
        </authorList>
    </citation>
    <scope>NUCLEOTIDE SEQUENCE [LARGE SCALE GENOMIC DNA]</scope>
    <source>
        <strain evidence="1 2">Foug A</strain>
    </source>
</reference>